<evidence type="ECO:0000313" key="3">
    <source>
        <dbReference type="Proteomes" id="UP001175227"/>
    </source>
</evidence>
<feature type="region of interest" description="Disordered" evidence="1">
    <location>
        <begin position="1"/>
        <end position="31"/>
    </location>
</feature>
<dbReference type="AlphaFoldDB" id="A0AA39P5F0"/>
<gene>
    <name evidence="2" type="ORF">IW261DRAFT_1565953</name>
</gene>
<organism evidence="2 3">
    <name type="scientific">Armillaria novae-zelandiae</name>
    <dbReference type="NCBI Taxonomy" id="153914"/>
    <lineage>
        <taxon>Eukaryota</taxon>
        <taxon>Fungi</taxon>
        <taxon>Dikarya</taxon>
        <taxon>Basidiomycota</taxon>
        <taxon>Agaricomycotina</taxon>
        <taxon>Agaricomycetes</taxon>
        <taxon>Agaricomycetidae</taxon>
        <taxon>Agaricales</taxon>
        <taxon>Marasmiineae</taxon>
        <taxon>Physalacriaceae</taxon>
        <taxon>Armillaria</taxon>
    </lineage>
</organism>
<proteinExistence type="predicted"/>
<feature type="region of interest" description="Disordered" evidence="1">
    <location>
        <begin position="162"/>
        <end position="186"/>
    </location>
</feature>
<sequence>MPKHASLKGKSGRQAHSRIMPYRRRRSADIVPRTPVRYIHQLLNPQPGPLLAVPGQGIVQRGLSFSPSPSSVPLSSSEDESEDEDEPDHSDDDDDEEYDSVAYAECLGEAGMLPDSSFDRSRGEVDCLHAVRAGVSLQRSVAHGLQSFLGETLAPVIRAPSSRLHDDDADSESATSISSHPERVRDSRTRNDISRVPYIVLFYGDEDESSEDNFLVEEVASEFLDIQDNQAVLRMEQLFGWWLTLVMGGSTSFSPRISDFLRFARGHQKVHFLTNSYPAYYKNCWKEVRSLGTHTAYAEGVPHVRTGCPWSVRPADATHTATRDACHRWKIDPDESDIFVVFVVAEIPRLSSPSIQPYQPPAPPITAKQDLHNAFYVVPQETRSFLYTSTSLRPPATASWIRSYHNPPPRHTWDTEFADVALILRKLQKRPYTTCYKHYAIVWFQHEICKAMGVQAIYGSQGGMDDVADWLIEQKQAGIKLLGVKRSTIQNWKAKVYSNTESLYVKFKSFIEKGGRIPPESERLYITVKVWVTNDPGAMIERGGFYTDEESIAMNAKGSGHLGAMTDEHFAAQVATHLKPGATWWMNR</sequence>
<evidence type="ECO:0000256" key="1">
    <source>
        <dbReference type="SAM" id="MobiDB-lite"/>
    </source>
</evidence>
<evidence type="ECO:0000313" key="2">
    <source>
        <dbReference type="EMBL" id="KAK0477650.1"/>
    </source>
</evidence>
<feature type="compositionally biased region" description="Basic residues" evidence="1">
    <location>
        <begin position="1"/>
        <end position="26"/>
    </location>
</feature>
<accession>A0AA39P5F0</accession>
<dbReference type="Proteomes" id="UP001175227">
    <property type="component" value="Unassembled WGS sequence"/>
</dbReference>
<reference evidence="2" key="1">
    <citation type="submission" date="2023-06" db="EMBL/GenBank/DDBJ databases">
        <authorList>
            <consortium name="Lawrence Berkeley National Laboratory"/>
            <person name="Ahrendt S."/>
            <person name="Sahu N."/>
            <person name="Indic B."/>
            <person name="Wong-Bajracharya J."/>
            <person name="Merenyi Z."/>
            <person name="Ke H.-M."/>
            <person name="Monk M."/>
            <person name="Kocsube S."/>
            <person name="Drula E."/>
            <person name="Lipzen A."/>
            <person name="Balint B."/>
            <person name="Henrissat B."/>
            <person name="Andreopoulos B."/>
            <person name="Martin F.M."/>
            <person name="Harder C.B."/>
            <person name="Rigling D."/>
            <person name="Ford K.L."/>
            <person name="Foster G.D."/>
            <person name="Pangilinan J."/>
            <person name="Papanicolaou A."/>
            <person name="Barry K."/>
            <person name="LaButti K."/>
            <person name="Viragh M."/>
            <person name="Koriabine M."/>
            <person name="Yan M."/>
            <person name="Riley R."/>
            <person name="Champramary S."/>
            <person name="Plett K.L."/>
            <person name="Tsai I.J."/>
            <person name="Slot J."/>
            <person name="Sipos G."/>
            <person name="Plett J."/>
            <person name="Nagy L.G."/>
            <person name="Grigoriev I.V."/>
        </authorList>
    </citation>
    <scope>NUCLEOTIDE SEQUENCE</scope>
    <source>
        <strain evidence="2">ICMP 16352</strain>
    </source>
</reference>
<name>A0AA39P5F0_9AGAR</name>
<feature type="compositionally biased region" description="Low complexity" evidence="1">
    <location>
        <begin position="66"/>
        <end position="76"/>
    </location>
</feature>
<dbReference type="EMBL" id="JAUEPR010000016">
    <property type="protein sequence ID" value="KAK0477650.1"/>
    <property type="molecule type" value="Genomic_DNA"/>
</dbReference>
<feature type="compositionally biased region" description="Acidic residues" evidence="1">
    <location>
        <begin position="77"/>
        <end position="97"/>
    </location>
</feature>
<comment type="caution">
    <text evidence="2">The sequence shown here is derived from an EMBL/GenBank/DDBJ whole genome shotgun (WGS) entry which is preliminary data.</text>
</comment>
<feature type="region of interest" description="Disordered" evidence="1">
    <location>
        <begin position="61"/>
        <end position="97"/>
    </location>
</feature>
<protein>
    <submittedName>
        <fullName evidence="2">Uncharacterized protein</fullName>
    </submittedName>
</protein>
<keyword evidence="3" id="KW-1185">Reference proteome</keyword>